<dbReference type="Gene3D" id="3.40.50.720">
    <property type="entry name" value="NAD(P)-binding Rossmann-like Domain"/>
    <property type="match status" value="1"/>
</dbReference>
<reference evidence="6" key="2">
    <citation type="submission" date="2024-04" db="EMBL/GenBank/DDBJ databases">
        <authorList>
            <person name="Chen Y."/>
            <person name="Shah S."/>
            <person name="Dougan E. K."/>
            <person name="Thang M."/>
            <person name="Chan C."/>
        </authorList>
    </citation>
    <scope>NUCLEOTIDE SEQUENCE [LARGE SCALE GENOMIC DNA]</scope>
</reference>
<dbReference type="AlphaFoldDB" id="A0A9P1BZG7"/>
<accession>A0A9P1BZG7</accession>
<proteinExistence type="inferred from homology"/>
<dbReference type="Gene3D" id="1.25.40.10">
    <property type="entry name" value="Tetratricopeptide repeat domain"/>
    <property type="match status" value="1"/>
</dbReference>
<dbReference type="SUPFAM" id="SSF48452">
    <property type="entry name" value="TPR-like"/>
    <property type="match status" value="1"/>
</dbReference>
<dbReference type="Pfam" id="PF00106">
    <property type="entry name" value="adh_short"/>
    <property type="match status" value="1"/>
</dbReference>
<dbReference type="GO" id="GO:0051087">
    <property type="term" value="F:protein-folding chaperone binding"/>
    <property type="evidence" value="ECO:0007669"/>
    <property type="project" value="InterPro"/>
</dbReference>
<evidence type="ECO:0000256" key="2">
    <source>
        <dbReference type="ARBA" id="ARBA00022803"/>
    </source>
</evidence>
<organism evidence="5">
    <name type="scientific">Cladocopium goreaui</name>
    <dbReference type="NCBI Taxonomy" id="2562237"/>
    <lineage>
        <taxon>Eukaryota</taxon>
        <taxon>Sar</taxon>
        <taxon>Alveolata</taxon>
        <taxon>Dinophyceae</taxon>
        <taxon>Suessiales</taxon>
        <taxon>Symbiodiniaceae</taxon>
        <taxon>Cladocopium</taxon>
    </lineage>
</organism>
<dbReference type="Gene3D" id="1.10.260.100">
    <property type="match status" value="1"/>
</dbReference>
<comment type="similarity">
    <text evidence="1">Belongs to the AHA1 family.</text>
</comment>
<feature type="coiled-coil region" evidence="3">
    <location>
        <begin position="218"/>
        <end position="272"/>
    </location>
</feature>
<gene>
    <name evidence="5" type="ORF">C1SCF055_LOCUS9193</name>
</gene>
<dbReference type="GO" id="GO:0001671">
    <property type="term" value="F:ATPase activator activity"/>
    <property type="evidence" value="ECO:0007669"/>
    <property type="project" value="InterPro"/>
</dbReference>
<dbReference type="InterPro" id="IPR002347">
    <property type="entry name" value="SDR_fam"/>
</dbReference>
<dbReference type="EMBL" id="CAMXCT020000629">
    <property type="protein sequence ID" value="CAL1134775.1"/>
    <property type="molecule type" value="Genomic_DNA"/>
</dbReference>
<dbReference type="Proteomes" id="UP001152797">
    <property type="component" value="Unassembled WGS sequence"/>
</dbReference>
<name>A0A9P1BZG7_9DINO</name>
<comment type="caution">
    <text evidence="5">The sequence shown here is derived from an EMBL/GenBank/DDBJ whole genome shotgun (WGS) entry which is preliminary data.</text>
</comment>
<evidence type="ECO:0000313" key="5">
    <source>
        <dbReference type="EMBL" id="CAI3981400.1"/>
    </source>
</evidence>
<dbReference type="PANTHER" id="PTHR46423:SF1">
    <property type="entry name" value="RNA POLYMERASE II-ASSOCIATED PROTEIN 3"/>
    <property type="match status" value="1"/>
</dbReference>
<dbReference type="InterPro" id="IPR011990">
    <property type="entry name" value="TPR-like_helical_dom_sf"/>
</dbReference>
<dbReference type="SUPFAM" id="SSF103111">
    <property type="entry name" value="Activator of Hsp90 ATPase, Aha1"/>
    <property type="match status" value="1"/>
</dbReference>
<dbReference type="Gene3D" id="3.15.10.20">
    <property type="entry name" value="Activator of Hsp90 ATPase Aha1, N-terminal domain"/>
    <property type="match status" value="1"/>
</dbReference>
<dbReference type="SMART" id="SM00028">
    <property type="entry name" value="TPR"/>
    <property type="match status" value="3"/>
</dbReference>
<keyword evidence="7" id="KW-0346">Stress response</keyword>
<evidence type="ECO:0000256" key="3">
    <source>
        <dbReference type="SAM" id="Coils"/>
    </source>
</evidence>
<dbReference type="InterPro" id="IPR015310">
    <property type="entry name" value="AHSA1-like_N"/>
</dbReference>
<reference evidence="5" key="1">
    <citation type="submission" date="2022-10" db="EMBL/GenBank/DDBJ databases">
        <authorList>
            <person name="Chen Y."/>
            <person name="Dougan E. K."/>
            <person name="Chan C."/>
            <person name="Rhodes N."/>
            <person name="Thang M."/>
        </authorList>
    </citation>
    <scope>NUCLEOTIDE SEQUENCE</scope>
</reference>
<feature type="domain" description="Activator of Hsp90 ATPase AHSA1-like N-terminal" evidence="4">
    <location>
        <begin position="298"/>
        <end position="383"/>
    </location>
</feature>
<dbReference type="EMBL" id="CAMXCT010000629">
    <property type="protein sequence ID" value="CAI3981400.1"/>
    <property type="molecule type" value="Genomic_DNA"/>
</dbReference>
<dbReference type="InterPro" id="IPR019734">
    <property type="entry name" value="TPR_rpt"/>
</dbReference>
<dbReference type="InterPro" id="IPR051966">
    <property type="entry name" value="RPAP3"/>
</dbReference>
<keyword evidence="8" id="KW-1185">Reference proteome</keyword>
<keyword evidence="2" id="KW-0802">TPR repeat</keyword>
<protein>
    <submittedName>
        <fullName evidence="7">Activator of 90 kDa heat shock protein ATPase homolog 2</fullName>
    </submittedName>
</protein>
<dbReference type="PANTHER" id="PTHR46423">
    <property type="entry name" value="RNA POLYMERASE II-ASSOCIATED PROTEIN 3"/>
    <property type="match status" value="1"/>
</dbReference>
<evidence type="ECO:0000313" key="7">
    <source>
        <dbReference type="EMBL" id="CAL4768712.1"/>
    </source>
</evidence>
<dbReference type="EMBL" id="CAMXCT030000629">
    <property type="protein sequence ID" value="CAL4768712.1"/>
    <property type="molecule type" value="Genomic_DNA"/>
</dbReference>
<evidence type="ECO:0000259" key="4">
    <source>
        <dbReference type="Pfam" id="PF09229"/>
    </source>
</evidence>
<keyword evidence="3" id="KW-0175">Coiled coil</keyword>
<dbReference type="OrthoDB" id="26525at2759"/>
<dbReference type="InterPro" id="IPR036291">
    <property type="entry name" value="NAD(P)-bd_dom_sf"/>
</dbReference>
<dbReference type="Pfam" id="PF09229">
    <property type="entry name" value="Aha1_N"/>
    <property type="match status" value="1"/>
</dbReference>
<evidence type="ECO:0000313" key="8">
    <source>
        <dbReference type="Proteomes" id="UP001152797"/>
    </source>
</evidence>
<dbReference type="SUPFAM" id="SSF51735">
    <property type="entry name" value="NAD(P)-binding Rossmann-fold domains"/>
    <property type="match status" value="1"/>
</dbReference>
<dbReference type="InterPro" id="IPR036338">
    <property type="entry name" value="Aha1"/>
</dbReference>
<sequence>MSMADPLTASLQDEKLFEKLVQNAEVRKHMADKGFIAELERLQRLANSQEEGAGQKVAQAGHRDPRIMQALMALQGHGLQVEEKDLRRAEELGDMQRREPVQLEQMLLVKDLEDAEVARQQGNEHFKAGRLPEALAHYEKGLELLKMQPEVPASSVATLLSNAALCYLKLKWPDRAKKKATMAIVAIKQAEDQSFDQSKLYYRRSLACEALQEFGMAVDDMSRALQHAKAVAQSLAEQHRLKGEVERLKKLKASAEAELERKQQQKTNEKSAEVHRLQGKEVKGEGYSSQVSSEYLTEQDFSHWTMSRVKEAVIGVTHTAENGATIQIVELQEQSKVTASITNKKGKRALYYEMDLHCAWLGKSAGNEMKGLIRVYNIAHDTKFELGGDENTSYMYQLGWDQRLSGVWADQLKTEAPELFDLVAVKVGVECTAKSTCRGFPTIFDIKHTIFRCTLTSNQDNRNASMRFRWKGGLLLGLSLTLSFWQGSNLMSGYKARGAARRQVSSESIAIPKYGSTVQITSHANLQMVQIDLPVFLPPVASTWCLGILWSSRRVMGICAYEATSRGIGHFTAEQLARKNQVVLVHGRKPQRVERTVSRLQKLSGAEVHGFVADLSLMSEVRKLAAEVKEKFPVLNGLLNNAGTFDGDYTGKRVVTTEGNEYSLAVMLWYPNDRHSCVISLIVP</sequence>
<dbReference type="GO" id="GO:0101031">
    <property type="term" value="C:protein folding chaperone complex"/>
    <property type="evidence" value="ECO:0007669"/>
    <property type="project" value="TreeGrafter"/>
</dbReference>
<evidence type="ECO:0000313" key="6">
    <source>
        <dbReference type="EMBL" id="CAL1134775.1"/>
    </source>
</evidence>
<evidence type="ECO:0000256" key="1">
    <source>
        <dbReference type="ARBA" id="ARBA00006817"/>
    </source>
</evidence>